<sequence length="290" mass="32209">MFEGWAPALEVVLDWVARSWQELSKVQIAGIESGIAEAIATEDNHPTRVACHEVGHVLSTWLCLDNTDEFRWATKRPLAGEYDGVTFFREAEEYTRRELKAKIMASMAGQAAELIFCQNSLGEEDDLDEAREMAEELLRMACPPSCWQDSRAIGHRGRSGGHRPEQKPQAVAEPAVAHTVVPLVNLASAGDRELAVLRIEEILYQAQRVGDETRSLQTDVTRQFEAVQEKLLAKLDCFRVFQSECRDSEQSAACSSNNSDNNYPPASARTVAANLEQSFAPAAARRFQAV</sequence>
<organism evidence="2 3">
    <name type="scientific">Globodera rostochiensis</name>
    <name type="common">Golden nematode worm</name>
    <name type="synonym">Heterodera rostochiensis</name>
    <dbReference type="NCBI Taxonomy" id="31243"/>
    <lineage>
        <taxon>Eukaryota</taxon>
        <taxon>Metazoa</taxon>
        <taxon>Ecdysozoa</taxon>
        <taxon>Nematoda</taxon>
        <taxon>Chromadorea</taxon>
        <taxon>Rhabditida</taxon>
        <taxon>Tylenchina</taxon>
        <taxon>Tylenchomorpha</taxon>
        <taxon>Tylenchoidea</taxon>
        <taxon>Heteroderidae</taxon>
        <taxon>Heteroderinae</taxon>
        <taxon>Globodera</taxon>
    </lineage>
</organism>
<evidence type="ECO:0000313" key="3">
    <source>
        <dbReference type="WBParaSite" id="Gr19_v10_g13624.t3"/>
    </source>
</evidence>
<reference evidence="3" key="1">
    <citation type="submission" date="2022-11" db="UniProtKB">
        <authorList>
            <consortium name="WormBaseParasite"/>
        </authorList>
    </citation>
    <scope>IDENTIFICATION</scope>
</reference>
<dbReference type="GO" id="GO:0004222">
    <property type="term" value="F:metalloendopeptidase activity"/>
    <property type="evidence" value="ECO:0007669"/>
    <property type="project" value="InterPro"/>
</dbReference>
<accession>A0A914H3Y6</accession>
<protein>
    <submittedName>
        <fullName evidence="3">Peptidase M41 domain-containing protein</fullName>
    </submittedName>
</protein>
<dbReference type="Gene3D" id="1.20.58.760">
    <property type="entry name" value="Peptidase M41"/>
    <property type="match status" value="1"/>
</dbReference>
<evidence type="ECO:0000259" key="1">
    <source>
        <dbReference type="Pfam" id="PF01434"/>
    </source>
</evidence>
<feature type="domain" description="Peptidase M41" evidence="1">
    <location>
        <begin position="44"/>
        <end position="137"/>
    </location>
</feature>
<dbReference type="GO" id="GO:0005524">
    <property type="term" value="F:ATP binding"/>
    <property type="evidence" value="ECO:0007669"/>
    <property type="project" value="InterPro"/>
</dbReference>
<dbReference type="SUPFAM" id="SSF140990">
    <property type="entry name" value="FtsH protease domain-like"/>
    <property type="match status" value="1"/>
</dbReference>
<dbReference type="InterPro" id="IPR037219">
    <property type="entry name" value="Peptidase_M41-like"/>
</dbReference>
<keyword evidence="2" id="KW-1185">Reference proteome</keyword>
<dbReference type="Proteomes" id="UP000887572">
    <property type="component" value="Unplaced"/>
</dbReference>
<dbReference type="InterPro" id="IPR000642">
    <property type="entry name" value="Peptidase_M41"/>
</dbReference>
<dbReference type="Pfam" id="PF01434">
    <property type="entry name" value="Peptidase_M41"/>
    <property type="match status" value="1"/>
</dbReference>
<dbReference type="GO" id="GO:0004176">
    <property type="term" value="F:ATP-dependent peptidase activity"/>
    <property type="evidence" value="ECO:0007669"/>
    <property type="project" value="InterPro"/>
</dbReference>
<dbReference type="WBParaSite" id="Gr19_v10_g13624.t3">
    <property type="protein sequence ID" value="Gr19_v10_g13624.t3"/>
    <property type="gene ID" value="Gr19_v10_g13624"/>
</dbReference>
<proteinExistence type="predicted"/>
<evidence type="ECO:0000313" key="2">
    <source>
        <dbReference type="Proteomes" id="UP000887572"/>
    </source>
</evidence>
<dbReference type="AlphaFoldDB" id="A0A914H3Y6"/>
<dbReference type="GO" id="GO:0006508">
    <property type="term" value="P:proteolysis"/>
    <property type="evidence" value="ECO:0007669"/>
    <property type="project" value="InterPro"/>
</dbReference>
<name>A0A914H3Y6_GLORO</name>